<dbReference type="EMBL" id="UINC01073360">
    <property type="protein sequence ID" value="SVC09682.1"/>
    <property type="molecule type" value="Genomic_DNA"/>
</dbReference>
<sequence>MLSMSPNTREVWSTQSVRALVVSAVLMLGSPAFAHDLSGSTCAADVVFLWDQKHFANCGLHGGMVNHTKEGQYCGGAASMVHKPDDPAADEHGRVAVGARRPILYGHTKAVIDALSATGADVRFSTAEQSIDPATMLAVGNYGNVGSDS</sequence>
<protein>
    <submittedName>
        <fullName evidence="1">Uncharacterized protein</fullName>
    </submittedName>
</protein>
<proteinExistence type="predicted"/>
<evidence type="ECO:0000313" key="1">
    <source>
        <dbReference type="EMBL" id="SVC09682.1"/>
    </source>
</evidence>
<reference evidence="1" key="1">
    <citation type="submission" date="2018-05" db="EMBL/GenBank/DDBJ databases">
        <authorList>
            <person name="Lanie J.A."/>
            <person name="Ng W.-L."/>
            <person name="Kazmierczak K.M."/>
            <person name="Andrzejewski T.M."/>
            <person name="Davidsen T.M."/>
            <person name="Wayne K.J."/>
            <person name="Tettelin H."/>
            <person name="Glass J.I."/>
            <person name="Rusch D."/>
            <person name="Podicherti R."/>
            <person name="Tsui H.-C.T."/>
            <person name="Winkler M.E."/>
        </authorList>
    </citation>
    <scope>NUCLEOTIDE SEQUENCE</scope>
</reference>
<organism evidence="1">
    <name type="scientific">marine metagenome</name>
    <dbReference type="NCBI Taxonomy" id="408172"/>
    <lineage>
        <taxon>unclassified sequences</taxon>
        <taxon>metagenomes</taxon>
        <taxon>ecological metagenomes</taxon>
    </lineage>
</organism>
<name>A0A382JE95_9ZZZZ</name>
<feature type="non-terminal residue" evidence="1">
    <location>
        <position position="149"/>
    </location>
</feature>
<accession>A0A382JE95</accession>
<gene>
    <name evidence="1" type="ORF">METZ01_LOCUS262536</name>
</gene>
<dbReference type="AlphaFoldDB" id="A0A382JE95"/>